<dbReference type="InterPro" id="IPR000916">
    <property type="entry name" value="Bet_v_I/MLP"/>
</dbReference>
<proteinExistence type="inferred from homology"/>
<dbReference type="PANTHER" id="PTHR31213">
    <property type="entry name" value="OS08G0374000 PROTEIN-RELATED"/>
    <property type="match status" value="1"/>
</dbReference>
<evidence type="ECO:0000313" key="5">
    <source>
        <dbReference type="EMBL" id="AES65083.1"/>
    </source>
</evidence>
<dbReference type="OrthoDB" id="1858506at2759"/>
<dbReference type="Pfam" id="PF00407">
    <property type="entry name" value="Bet_v_1"/>
    <property type="match status" value="1"/>
</dbReference>
<evidence type="ECO:0000313" key="6">
    <source>
        <dbReference type="EMBL" id="RHN73116.1"/>
    </source>
</evidence>
<evidence type="ECO:0000259" key="4">
    <source>
        <dbReference type="Pfam" id="PF00407"/>
    </source>
</evidence>
<dbReference type="EnsemblPlants" id="AES65083">
    <property type="protein sequence ID" value="AES65083"/>
    <property type="gene ID" value="MTR_2g035130"/>
</dbReference>
<dbReference type="Proteomes" id="UP000002051">
    <property type="component" value="Chromosome 2"/>
</dbReference>
<name>G7IMY8_MEDTR</name>
<dbReference type="KEGG" id="mtr:11413927"/>
<keyword evidence="3" id="KW-0568">Pathogenesis-related protein</keyword>
<protein>
    <submittedName>
        <fullName evidence="6">Disease resistance response protein Pi176</fullName>
    </submittedName>
    <submittedName>
        <fullName evidence="5">Disease-resistance response protein</fullName>
    </submittedName>
</protein>
<dbReference type="GO" id="GO:0005737">
    <property type="term" value="C:cytoplasm"/>
    <property type="evidence" value="ECO:0000318"/>
    <property type="project" value="GO_Central"/>
</dbReference>
<keyword evidence="8" id="KW-1185">Reference proteome</keyword>
<dbReference type="FunFam" id="3.30.530.20:FF:000007">
    <property type="entry name" value="Major pollen allergen Bet v 1-A"/>
    <property type="match status" value="1"/>
</dbReference>
<sequence>MGVFNFEDETTSIVAPATLYKALVTDADTLTPKVIDAIKSIDIVEGNGGAGTIKKLTFVEDGETKYVLHKVDLVDDVNLAYHYSIVGGFGLPDTIEKISFEAKLSAGPNGGTIAKLSVKYFTKGDVAPSEEELKNGKARGDGLFKALEGYVLANPDY</sequence>
<dbReference type="AlphaFoldDB" id="G7IMY8"/>
<evidence type="ECO:0000313" key="8">
    <source>
        <dbReference type="Proteomes" id="UP000002051"/>
    </source>
</evidence>
<dbReference type="Gramene" id="rna8899">
    <property type="protein sequence ID" value="RHN73116.1"/>
    <property type="gene ID" value="gene8899"/>
</dbReference>
<dbReference type="CDD" id="cd07816">
    <property type="entry name" value="Bet_v1-like"/>
    <property type="match status" value="1"/>
</dbReference>
<dbReference type="GO" id="GO:0009738">
    <property type="term" value="P:abscisic acid-activated signaling pathway"/>
    <property type="evidence" value="ECO:0000318"/>
    <property type="project" value="GO_Central"/>
</dbReference>
<dbReference type="PaxDb" id="3880-AES65083"/>
<dbReference type="GO" id="GO:0006952">
    <property type="term" value="P:defense response"/>
    <property type="evidence" value="ECO:0007669"/>
    <property type="project" value="UniProtKB-KW"/>
</dbReference>
<evidence type="ECO:0000313" key="7">
    <source>
        <dbReference type="EnsemblPlants" id="AES65083"/>
    </source>
</evidence>
<evidence type="ECO:0000256" key="2">
    <source>
        <dbReference type="ARBA" id="ARBA00022821"/>
    </source>
</evidence>
<reference evidence="7" key="3">
    <citation type="submission" date="2015-04" db="UniProtKB">
        <authorList>
            <consortium name="EnsemblPlants"/>
        </authorList>
    </citation>
    <scope>IDENTIFICATION</scope>
    <source>
        <strain evidence="7">cv. Jemalong A17</strain>
    </source>
</reference>
<dbReference type="InterPro" id="IPR023393">
    <property type="entry name" value="START-like_dom_sf"/>
</dbReference>
<dbReference type="Proteomes" id="UP000265566">
    <property type="component" value="Chromosome 2"/>
</dbReference>
<accession>G7IMY8</accession>
<dbReference type="GO" id="GO:0038023">
    <property type="term" value="F:signaling receptor activity"/>
    <property type="evidence" value="ECO:0000318"/>
    <property type="project" value="GO_Central"/>
</dbReference>
<dbReference type="PANTHER" id="PTHR31213:SF55">
    <property type="entry name" value="STRESS-INDUCED PROTEIN SAM22"/>
    <property type="match status" value="1"/>
</dbReference>
<dbReference type="GO" id="GO:0010427">
    <property type="term" value="F:abscisic acid binding"/>
    <property type="evidence" value="ECO:0000318"/>
    <property type="project" value="GO_Central"/>
</dbReference>
<gene>
    <name evidence="7" type="primary">11413927</name>
    <name evidence="5" type="ordered locus">MTR_2g035130</name>
    <name evidence="6" type="ORF">MtrunA17_Chr2g0295051</name>
</gene>
<dbReference type="InterPro" id="IPR024949">
    <property type="entry name" value="Bet_v_I_allergen"/>
</dbReference>
<dbReference type="InterPro" id="IPR050279">
    <property type="entry name" value="Plant_def-hormone_signal"/>
</dbReference>
<organism evidence="5 8">
    <name type="scientific">Medicago truncatula</name>
    <name type="common">Barrel medic</name>
    <name type="synonym">Medicago tribuloides</name>
    <dbReference type="NCBI Taxonomy" id="3880"/>
    <lineage>
        <taxon>Eukaryota</taxon>
        <taxon>Viridiplantae</taxon>
        <taxon>Streptophyta</taxon>
        <taxon>Embryophyta</taxon>
        <taxon>Tracheophyta</taxon>
        <taxon>Spermatophyta</taxon>
        <taxon>Magnoliopsida</taxon>
        <taxon>eudicotyledons</taxon>
        <taxon>Gunneridae</taxon>
        <taxon>Pentapetalae</taxon>
        <taxon>rosids</taxon>
        <taxon>fabids</taxon>
        <taxon>Fabales</taxon>
        <taxon>Fabaceae</taxon>
        <taxon>Papilionoideae</taxon>
        <taxon>50 kb inversion clade</taxon>
        <taxon>NPAAA clade</taxon>
        <taxon>Hologalegina</taxon>
        <taxon>IRL clade</taxon>
        <taxon>Trifolieae</taxon>
        <taxon>Medicago</taxon>
    </lineage>
</organism>
<dbReference type="HOGENOM" id="CLU_081988_2_0_1"/>
<dbReference type="EMBL" id="PSQE01000002">
    <property type="protein sequence ID" value="RHN73116.1"/>
    <property type="molecule type" value="Genomic_DNA"/>
</dbReference>
<evidence type="ECO:0000256" key="1">
    <source>
        <dbReference type="ARBA" id="ARBA00009744"/>
    </source>
</evidence>
<comment type="similarity">
    <text evidence="1">Belongs to the BetVI family.</text>
</comment>
<reference evidence="5 8" key="2">
    <citation type="journal article" date="2014" name="BMC Genomics">
        <title>An improved genome release (version Mt4.0) for the model legume Medicago truncatula.</title>
        <authorList>
            <person name="Tang H."/>
            <person name="Krishnakumar V."/>
            <person name="Bidwell S."/>
            <person name="Rosen B."/>
            <person name="Chan A."/>
            <person name="Zhou S."/>
            <person name="Gentzbittel L."/>
            <person name="Childs K.L."/>
            <person name="Yandell M."/>
            <person name="Gundlach H."/>
            <person name="Mayer K.F."/>
            <person name="Schwartz D.C."/>
            <person name="Town C.D."/>
        </authorList>
    </citation>
    <scope>GENOME REANNOTATION</scope>
    <source>
        <strain evidence="7 8">cv. Jemalong A17</strain>
    </source>
</reference>
<dbReference type="SUPFAM" id="SSF55961">
    <property type="entry name" value="Bet v1-like"/>
    <property type="match status" value="1"/>
</dbReference>
<dbReference type="Gene3D" id="3.30.530.20">
    <property type="match status" value="1"/>
</dbReference>
<dbReference type="GO" id="GO:0005634">
    <property type="term" value="C:nucleus"/>
    <property type="evidence" value="ECO:0000318"/>
    <property type="project" value="GO_Central"/>
</dbReference>
<dbReference type="eggNOG" id="ENOG502RXTQ">
    <property type="taxonomic scope" value="Eukaryota"/>
</dbReference>
<dbReference type="PRINTS" id="PR00634">
    <property type="entry name" value="BETALLERGEN"/>
</dbReference>
<dbReference type="SMR" id="G7IMY8"/>
<reference evidence="5 8" key="1">
    <citation type="journal article" date="2011" name="Nature">
        <title>The Medicago genome provides insight into the evolution of rhizobial symbioses.</title>
        <authorList>
            <person name="Young N.D."/>
            <person name="Debelle F."/>
            <person name="Oldroyd G.E."/>
            <person name="Geurts R."/>
            <person name="Cannon S.B."/>
            <person name="Udvardi M.K."/>
            <person name="Benedito V.A."/>
            <person name="Mayer K.F."/>
            <person name="Gouzy J."/>
            <person name="Schoof H."/>
            <person name="Van de Peer Y."/>
            <person name="Proost S."/>
            <person name="Cook D.R."/>
            <person name="Meyers B.C."/>
            <person name="Spannagl M."/>
            <person name="Cheung F."/>
            <person name="De Mita S."/>
            <person name="Krishnakumar V."/>
            <person name="Gundlach H."/>
            <person name="Zhou S."/>
            <person name="Mudge J."/>
            <person name="Bharti A.K."/>
            <person name="Murray J.D."/>
            <person name="Naoumkina M.A."/>
            <person name="Rosen B."/>
            <person name="Silverstein K.A."/>
            <person name="Tang H."/>
            <person name="Rombauts S."/>
            <person name="Zhao P.X."/>
            <person name="Zhou P."/>
            <person name="Barbe V."/>
            <person name="Bardou P."/>
            <person name="Bechner M."/>
            <person name="Bellec A."/>
            <person name="Berger A."/>
            <person name="Berges H."/>
            <person name="Bidwell S."/>
            <person name="Bisseling T."/>
            <person name="Choisne N."/>
            <person name="Couloux A."/>
            <person name="Denny R."/>
            <person name="Deshpande S."/>
            <person name="Dai X."/>
            <person name="Doyle J.J."/>
            <person name="Dudez A.M."/>
            <person name="Farmer A.D."/>
            <person name="Fouteau S."/>
            <person name="Franken C."/>
            <person name="Gibelin C."/>
            <person name="Gish J."/>
            <person name="Goldstein S."/>
            <person name="Gonzalez A.J."/>
            <person name="Green P.J."/>
            <person name="Hallab A."/>
            <person name="Hartog M."/>
            <person name="Hua A."/>
            <person name="Humphray S.J."/>
            <person name="Jeong D.H."/>
            <person name="Jing Y."/>
            <person name="Jocker A."/>
            <person name="Kenton S.M."/>
            <person name="Kim D.J."/>
            <person name="Klee K."/>
            <person name="Lai H."/>
            <person name="Lang C."/>
            <person name="Lin S."/>
            <person name="Macmil S.L."/>
            <person name="Magdelenat G."/>
            <person name="Matthews L."/>
            <person name="McCorrison J."/>
            <person name="Monaghan E.L."/>
            <person name="Mun J.H."/>
            <person name="Najar F.Z."/>
            <person name="Nicholson C."/>
            <person name="Noirot C."/>
            <person name="O'Bleness M."/>
            <person name="Paule C.R."/>
            <person name="Poulain J."/>
            <person name="Prion F."/>
            <person name="Qin B."/>
            <person name="Qu C."/>
            <person name="Retzel E.F."/>
            <person name="Riddle C."/>
            <person name="Sallet E."/>
            <person name="Samain S."/>
            <person name="Samson N."/>
            <person name="Sanders I."/>
            <person name="Saurat O."/>
            <person name="Scarpelli C."/>
            <person name="Schiex T."/>
            <person name="Segurens B."/>
            <person name="Severin A.J."/>
            <person name="Sherrier D.J."/>
            <person name="Shi R."/>
            <person name="Sims S."/>
            <person name="Singer S.R."/>
            <person name="Sinharoy S."/>
            <person name="Sterck L."/>
            <person name="Viollet A."/>
            <person name="Wang B.B."/>
            <person name="Wang K."/>
            <person name="Wang M."/>
            <person name="Wang X."/>
            <person name="Warfsmann J."/>
            <person name="Weissenbach J."/>
            <person name="White D.D."/>
            <person name="White J.D."/>
            <person name="Wiley G.B."/>
            <person name="Wincker P."/>
            <person name="Xing Y."/>
            <person name="Yang L."/>
            <person name="Yao Z."/>
            <person name="Ying F."/>
            <person name="Zhai J."/>
            <person name="Zhou L."/>
            <person name="Zuber A."/>
            <person name="Denarie J."/>
            <person name="Dixon R.A."/>
            <person name="May G.D."/>
            <person name="Schwartz D.C."/>
            <person name="Rogers J."/>
            <person name="Quetier F."/>
            <person name="Town C.D."/>
            <person name="Roe B.A."/>
        </authorList>
    </citation>
    <scope>NUCLEOTIDE SEQUENCE [LARGE SCALE GENOMIC DNA]</scope>
    <source>
        <strain evidence="5">A17</strain>
        <strain evidence="7 8">cv. Jemalong A17</strain>
    </source>
</reference>
<evidence type="ECO:0000256" key="3">
    <source>
        <dbReference type="ARBA" id="ARBA00023265"/>
    </source>
</evidence>
<dbReference type="STRING" id="3880.G7IMY8"/>
<dbReference type="EMBL" id="CM001218">
    <property type="protein sequence ID" value="AES65083.1"/>
    <property type="molecule type" value="Genomic_DNA"/>
</dbReference>
<keyword evidence="2" id="KW-0611">Plant defense</keyword>
<reference evidence="6" key="4">
    <citation type="journal article" date="2018" name="Nat. Plants">
        <title>Whole-genome landscape of Medicago truncatula symbiotic genes.</title>
        <authorList>
            <person name="Pecrix Y."/>
            <person name="Gamas P."/>
            <person name="Carrere S."/>
        </authorList>
    </citation>
    <scope>NUCLEOTIDE SEQUENCE</scope>
    <source>
        <tissue evidence="6">Leaves</tissue>
    </source>
</reference>
<dbReference type="OMA" id="GYVKHRI"/>
<dbReference type="GO" id="GO:0004864">
    <property type="term" value="F:protein phosphatase inhibitor activity"/>
    <property type="evidence" value="ECO:0000318"/>
    <property type="project" value="GO_Central"/>
</dbReference>
<feature type="domain" description="Bet v I/Major latex protein" evidence="4">
    <location>
        <begin position="1"/>
        <end position="154"/>
    </location>
</feature>